<reference evidence="6" key="1">
    <citation type="journal article" date="2014" name="Proc. Natl. Acad. Sci. U.S.A.">
        <title>Extensive sampling of basidiomycete genomes demonstrates inadequacy of the white-rot/brown-rot paradigm for wood decay fungi.</title>
        <authorList>
            <person name="Riley R."/>
            <person name="Salamov A.A."/>
            <person name="Brown D.W."/>
            <person name="Nagy L.G."/>
            <person name="Floudas D."/>
            <person name="Held B.W."/>
            <person name="Levasseur A."/>
            <person name="Lombard V."/>
            <person name="Morin E."/>
            <person name="Otillar R."/>
            <person name="Lindquist E.A."/>
            <person name="Sun H."/>
            <person name="LaButti K.M."/>
            <person name="Schmutz J."/>
            <person name="Jabbour D."/>
            <person name="Luo H."/>
            <person name="Baker S.E."/>
            <person name="Pisabarro A.G."/>
            <person name="Walton J.D."/>
            <person name="Blanchette R.A."/>
            <person name="Henrissat B."/>
            <person name="Martin F."/>
            <person name="Cullen D."/>
            <person name="Hibbett D.S."/>
            <person name="Grigoriev I.V."/>
        </authorList>
    </citation>
    <scope>NUCLEOTIDE SEQUENCE [LARGE SCALE GENOMIC DNA]</scope>
    <source>
        <strain evidence="6">MUCL 33604</strain>
    </source>
</reference>
<evidence type="ECO:0000313" key="6">
    <source>
        <dbReference type="Proteomes" id="UP000027265"/>
    </source>
</evidence>
<dbReference type="GO" id="GO:0043657">
    <property type="term" value="C:host cell"/>
    <property type="evidence" value="ECO:0007669"/>
    <property type="project" value="UniProtKB-SubCell"/>
</dbReference>
<dbReference type="OrthoDB" id="3261131at2759"/>
<keyword evidence="6" id="KW-1185">Reference proteome</keyword>
<dbReference type="AlphaFoldDB" id="A0A067QGV8"/>
<evidence type="ECO:0000256" key="3">
    <source>
        <dbReference type="ARBA" id="ARBA00022525"/>
    </source>
</evidence>
<protein>
    <recommendedName>
        <fullName evidence="4">Crinkler effector protein N-terminal domain-containing protein</fullName>
    </recommendedName>
</protein>
<evidence type="ECO:0000256" key="2">
    <source>
        <dbReference type="ARBA" id="ARBA00004613"/>
    </source>
</evidence>
<name>A0A067QGV8_9AGAM</name>
<dbReference type="Pfam" id="PF20147">
    <property type="entry name" value="Crinkler"/>
    <property type="match status" value="1"/>
</dbReference>
<dbReference type="GO" id="GO:0005576">
    <property type="term" value="C:extracellular region"/>
    <property type="evidence" value="ECO:0007669"/>
    <property type="project" value="UniProtKB-SubCell"/>
</dbReference>
<dbReference type="HOGENOM" id="CLU_886134_0_0_1"/>
<dbReference type="EMBL" id="KL197712">
    <property type="protein sequence ID" value="KDQ61836.1"/>
    <property type="molecule type" value="Genomic_DNA"/>
</dbReference>
<accession>A0A067QGV8</accession>
<evidence type="ECO:0000313" key="5">
    <source>
        <dbReference type="EMBL" id="KDQ61836.1"/>
    </source>
</evidence>
<proteinExistence type="predicted"/>
<evidence type="ECO:0000259" key="4">
    <source>
        <dbReference type="Pfam" id="PF20147"/>
    </source>
</evidence>
<gene>
    <name evidence="5" type="ORF">JAAARDRAFT_45319</name>
</gene>
<sequence>MQGTLRLWCWVPGEDHRHVFTAEIAVTETVSHLRNEIKKKKKIAFAHIDACTLKFWRVNIDLEKDAGASLQRLELKDGVEVVQLLNPRDEIWEIFKDPPRKHLHIVVEHPPPFTPRSAELLRKAQEVVIKNQKPGQRSQQAEPAIFAQIQKDDAVFYGCKRPPEREPTIPMTLTHPVFGKFVDDAKAIAITTADNKFAYSLKKDMCCFYQDAAERRREISYVFRRFGIDIDRGPIGSSQQTTNCHVATGINHPKLILGMKNENDSKRTGPSFEALLHYHNFCDVYGLWADVSTCHPCFIVFLAAPLKRRLDL</sequence>
<evidence type="ECO:0000256" key="1">
    <source>
        <dbReference type="ARBA" id="ARBA00004340"/>
    </source>
</evidence>
<dbReference type="Proteomes" id="UP000027265">
    <property type="component" value="Unassembled WGS sequence"/>
</dbReference>
<feature type="domain" description="Crinkler effector protein N-terminal" evidence="4">
    <location>
        <begin position="5"/>
        <end position="108"/>
    </location>
</feature>
<keyword evidence="3" id="KW-0964">Secreted</keyword>
<comment type="subcellular location">
    <subcellularLocation>
        <location evidence="1">Host cell</location>
    </subcellularLocation>
    <subcellularLocation>
        <location evidence="2">Secreted</location>
    </subcellularLocation>
</comment>
<dbReference type="InterPro" id="IPR045379">
    <property type="entry name" value="Crinkler_N"/>
</dbReference>
<dbReference type="InParanoid" id="A0A067QGV8"/>
<organism evidence="5 6">
    <name type="scientific">Jaapia argillacea MUCL 33604</name>
    <dbReference type="NCBI Taxonomy" id="933084"/>
    <lineage>
        <taxon>Eukaryota</taxon>
        <taxon>Fungi</taxon>
        <taxon>Dikarya</taxon>
        <taxon>Basidiomycota</taxon>
        <taxon>Agaricomycotina</taxon>
        <taxon>Agaricomycetes</taxon>
        <taxon>Agaricomycetidae</taxon>
        <taxon>Jaapiales</taxon>
        <taxon>Jaapiaceae</taxon>
        <taxon>Jaapia</taxon>
    </lineage>
</organism>